<proteinExistence type="predicted"/>
<comment type="caution">
    <text evidence="2">The sequence shown here is derived from an EMBL/GenBank/DDBJ whole genome shotgun (WGS) entry which is preliminary data.</text>
</comment>
<feature type="transmembrane region" description="Helical" evidence="1">
    <location>
        <begin position="296"/>
        <end position="312"/>
    </location>
</feature>
<feature type="transmembrane region" description="Helical" evidence="1">
    <location>
        <begin position="350"/>
        <end position="369"/>
    </location>
</feature>
<evidence type="ECO:0000256" key="1">
    <source>
        <dbReference type="SAM" id="Phobius"/>
    </source>
</evidence>
<gene>
    <name evidence="2" type="ORF">SDC9_54979</name>
</gene>
<feature type="transmembrane region" description="Helical" evidence="1">
    <location>
        <begin position="131"/>
        <end position="153"/>
    </location>
</feature>
<dbReference type="Pfam" id="PF07456">
    <property type="entry name" value="Hpre_diP_synt_I"/>
    <property type="match status" value="1"/>
</dbReference>
<dbReference type="InterPro" id="IPR010898">
    <property type="entry name" value="Hpre_diP_synth_I"/>
</dbReference>
<feature type="transmembrane region" description="Helical" evidence="1">
    <location>
        <begin position="227"/>
        <end position="243"/>
    </location>
</feature>
<feature type="transmembrane region" description="Helical" evidence="1">
    <location>
        <begin position="101"/>
        <end position="119"/>
    </location>
</feature>
<keyword evidence="1" id="KW-0472">Membrane</keyword>
<evidence type="ECO:0008006" key="3">
    <source>
        <dbReference type="Google" id="ProtNLM"/>
    </source>
</evidence>
<dbReference type="AlphaFoldDB" id="A0A644WXM3"/>
<accession>A0A644WXM3</accession>
<evidence type="ECO:0000313" key="2">
    <source>
        <dbReference type="EMBL" id="MPM08665.1"/>
    </source>
</evidence>
<reference evidence="2" key="1">
    <citation type="submission" date="2019-08" db="EMBL/GenBank/DDBJ databases">
        <authorList>
            <person name="Kucharzyk K."/>
            <person name="Murdoch R.W."/>
            <person name="Higgins S."/>
            <person name="Loffler F."/>
        </authorList>
    </citation>
    <scope>NUCLEOTIDE SEQUENCE</scope>
</reference>
<keyword evidence="1" id="KW-1133">Transmembrane helix</keyword>
<feature type="transmembrane region" description="Helical" evidence="1">
    <location>
        <begin position="71"/>
        <end position="89"/>
    </location>
</feature>
<name>A0A644WXM3_9ZZZZ</name>
<feature type="transmembrane region" description="Helical" evidence="1">
    <location>
        <begin position="186"/>
        <end position="215"/>
    </location>
</feature>
<organism evidence="2">
    <name type="scientific">bioreactor metagenome</name>
    <dbReference type="NCBI Taxonomy" id="1076179"/>
    <lineage>
        <taxon>unclassified sequences</taxon>
        <taxon>metagenomes</taxon>
        <taxon>ecological metagenomes</taxon>
    </lineage>
</organism>
<keyword evidence="1" id="KW-0812">Transmembrane</keyword>
<sequence length="370" mass="39278">MSRTERKIAFVAAVTLLLSTLEYLIPKPLPFLRLGLANLPLLLILDTFSLKAYSIVLLLKAIGQGMVSGTLFSYLFFISLAGTVSSGLAMKALKTTLGRKVSLIGCSIAGAFVSNLAQLQVASLVAYGPSIWIAAPLMLTLGVVSSLVLGLLAELYLQKGTLPKAFVEETLELSIPLTEEAKHYPAVAFASLLCIIAIITAEGLLVLALVTALMYFLQIISGRRLRLLPPLMLLLSLILLSLFEPNGKVLLSLGSAAFTEGSLILALGKALRLMSLLAASQCLVASNPKLKGKGGAILLLTLSYFGLLSTSFRSTKGSLTERVDQTLLRVARAETAPNIPGKQKRGINTGLFIAGAVLVSVMSLSSKFFL</sequence>
<protein>
    <recommendedName>
        <fullName evidence="3">Heptaprenyl diphosphate synthase component I</fullName>
    </recommendedName>
</protein>
<dbReference type="EMBL" id="VSSQ01001477">
    <property type="protein sequence ID" value="MPM08665.1"/>
    <property type="molecule type" value="Genomic_DNA"/>
</dbReference>